<name>A0A812KT35_9DINO</name>
<sequence length="188" mass="21339">MSLDASGMKKGDPSLKAVKHPRFGKILVATRNLPKGYYVAWWGKLLPKKKMPRKRMEWALETTKGMVDAVPYNGSLLKFCACPGPNELPTIDFAPNSDVLLKRGEDKAAVIFRTLRPIPRNWQVDMMYNKDEKSTEEFFQEQGICRGDVGTKRYPAVRKKNAGPPVWLKKRAMKKAKTKTKSKAKAKK</sequence>
<dbReference type="AlphaFoldDB" id="A0A812KT35"/>
<comment type="caution">
    <text evidence="1">The sequence shown here is derived from an EMBL/GenBank/DDBJ whole genome shotgun (WGS) entry which is preliminary data.</text>
</comment>
<dbReference type="EMBL" id="CAJNDS010000712">
    <property type="protein sequence ID" value="CAE7229582.1"/>
    <property type="molecule type" value="Genomic_DNA"/>
</dbReference>
<organism evidence="1 2">
    <name type="scientific">Symbiodinium natans</name>
    <dbReference type="NCBI Taxonomy" id="878477"/>
    <lineage>
        <taxon>Eukaryota</taxon>
        <taxon>Sar</taxon>
        <taxon>Alveolata</taxon>
        <taxon>Dinophyceae</taxon>
        <taxon>Suessiales</taxon>
        <taxon>Symbiodiniaceae</taxon>
        <taxon>Symbiodinium</taxon>
    </lineage>
</organism>
<accession>A0A812KT35</accession>
<evidence type="ECO:0000313" key="1">
    <source>
        <dbReference type="EMBL" id="CAE7229582.1"/>
    </source>
</evidence>
<evidence type="ECO:0000313" key="2">
    <source>
        <dbReference type="Proteomes" id="UP000604046"/>
    </source>
</evidence>
<proteinExistence type="predicted"/>
<keyword evidence="2" id="KW-1185">Reference proteome</keyword>
<protein>
    <submittedName>
        <fullName evidence="1">Uncharacterized protein</fullName>
    </submittedName>
</protein>
<reference evidence="1" key="1">
    <citation type="submission" date="2021-02" db="EMBL/GenBank/DDBJ databases">
        <authorList>
            <person name="Dougan E. K."/>
            <person name="Rhodes N."/>
            <person name="Thang M."/>
            <person name="Chan C."/>
        </authorList>
    </citation>
    <scope>NUCLEOTIDE SEQUENCE</scope>
</reference>
<gene>
    <name evidence="1" type="ORF">SNAT2548_LOCUS9242</name>
</gene>
<dbReference type="OrthoDB" id="416542at2759"/>
<dbReference type="Proteomes" id="UP000604046">
    <property type="component" value="Unassembled WGS sequence"/>
</dbReference>